<feature type="repeat" description="TPR" evidence="5">
    <location>
        <begin position="87"/>
        <end position="120"/>
    </location>
</feature>
<dbReference type="SMART" id="SM00209">
    <property type="entry name" value="TSP1"/>
    <property type="match status" value="2"/>
</dbReference>
<dbReference type="InterPro" id="IPR000884">
    <property type="entry name" value="TSP1_rpt"/>
</dbReference>
<evidence type="ECO:0000313" key="8">
    <source>
        <dbReference type="Proteomes" id="UP000886611"/>
    </source>
</evidence>
<evidence type="ECO:0000256" key="3">
    <source>
        <dbReference type="ARBA" id="ARBA00022737"/>
    </source>
</evidence>
<dbReference type="Gene3D" id="2.20.100.10">
    <property type="entry name" value="Thrombospondin type-1 (TSP1) repeat"/>
    <property type="match status" value="1"/>
</dbReference>
<dbReference type="SUPFAM" id="SSF82895">
    <property type="entry name" value="TSP-1 type 1 repeat"/>
    <property type="match status" value="2"/>
</dbReference>
<feature type="repeat" description="TPR" evidence="5">
    <location>
        <begin position="162"/>
        <end position="195"/>
    </location>
</feature>
<proteinExistence type="predicted"/>
<keyword evidence="8" id="KW-1185">Reference proteome</keyword>
<reference evidence="7 8" key="1">
    <citation type="journal article" date="2021" name="Cell">
        <title>Tracing the genetic footprints of vertebrate landing in non-teleost ray-finned fishes.</title>
        <authorList>
            <person name="Bi X."/>
            <person name="Wang K."/>
            <person name="Yang L."/>
            <person name="Pan H."/>
            <person name="Jiang H."/>
            <person name="Wei Q."/>
            <person name="Fang M."/>
            <person name="Yu H."/>
            <person name="Zhu C."/>
            <person name="Cai Y."/>
            <person name="He Y."/>
            <person name="Gan X."/>
            <person name="Zeng H."/>
            <person name="Yu D."/>
            <person name="Zhu Y."/>
            <person name="Jiang H."/>
            <person name="Qiu Q."/>
            <person name="Yang H."/>
            <person name="Zhang Y.E."/>
            <person name="Wang W."/>
            <person name="Zhu M."/>
            <person name="He S."/>
            <person name="Zhang G."/>
        </authorList>
    </citation>
    <scope>NUCLEOTIDE SEQUENCE [LARGE SCALE GENOMIC DNA]</scope>
    <source>
        <strain evidence="7">Bchr_013</strain>
    </source>
</reference>
<dbReference type="Pfam" id="PF13414">
    <property type="entry name" value="TPR_11"/>
    <property type="match status" value="1"/>
</dbReference>
<keyword evidence="3" id="KW-0677">Repeat</keyword>
<dbReference type="AlphaFoldDB" id="A0A8X7XM59"/>
<accession>A0A8X7XM59</accession>
<comment type="subcellular location">
    <subcellularLocation>
        <location evidence="1">Secreted</location>
    </subcellularLocation>
</comment>
<feature type="repeat" description="TPR" evidence="5">
    <location>
        <begin position="121"/>
        <end position="154"/>
    </location>
</feature>
<dbReference type="PROSITE" id="PS50092">
    <property type="entry name" value="TSP1"/>
    <property type="match status" value="1"/>
</dbReference>
<evidence type="ECO:0000259" key="6">
    <source>
        <dbReference type="Pfam" id="PF05986"/>
    </source>
</evidence>
<name>A0A8X7XM59_POLSE</name>
<sequence>MWCFCVNRSGTEKVSCRESVSTVAGPALVKQDGDDVIFPTAVSEEQLKEARKKSQRLVFGSNSICNLLEDNGDKGHLQGKLILGQRASEHYHKGLEANSHGDWEKSVICFTKAINLHPHKAQLYICRAEAYLQLCDFQSATLNYRKACELDPCTEYFQSRFAFIFYFQGQCLFDQGMYVDALESFAKALELRPDNYIYHIRSLACLASLGKHGECLTLVNKMLAKETGKPELYILRARLHRHLNHATLCYQDVKTALTMFPNSLEAQSLLKELNESAEKAFDEAKRRLVMGKLHEALQKINTALENNPEHVQYFLFRGILYRQLKDFSAAIDNLVLALEDTNDLKENSIQNEAEKQLIVTYNDFAVFCFTRGFYDEAVMLLNKAIKEEKNEKGLYLNRGDCYLKMGELVFALEDYRQAEEIDSSDQTIHVRIAVIHKTLGLEHYKQGKYTQAVENLSSAIEYSPTVSDYYQNRANAKYRLSDMDGAKDDAIISLILDSRNKQVLPLISQLFPGWSLEEVLCSKESAIAKEKLRTSLNVKKDQSSSSRNIKEANILQKEPDCNSTIGKGIVACVEEKDLYKEIVNSKIKELGQTSNSLEEGPDVTAFWWGEWAKWTACTRSCGGGVKSQERHCLKQRFAHLQQGVSEKSSAHPLILKPTMGEIINGSHYIQPIGCDGVLFSTLTLDKCGVCQGNGSSCIRVTGNFRKGSSHLAITDLEGTFFFNGDYKVDSPKNVHAAGTVFKYRRPMDVYESGIEYIVAQGPINQPINVLVWNQNGRNPYITYEYTVLRHPHTTELQPFFYTSAERKGSEEKSKGHVSVESDSIVSLNGSSFNTMEKDNAETKKRLLKKPSSALRAVGVVSNDDQQTNEVYEETLSKNCEPETLVSHEHQDLNVTRHNSVGDHMYTSVVSTSVSDEILPESENLILNILLKNPPLSEDLVVNMTMNQLLSKGEPLYSMEMDQLDSDYDSTEHTLNGTLQELTLDRKANESDGGIRLLNHTMQPGNASNNRTQKVRNRLKIPRKGLGLSPADMYRWKLSSQEPCSSTCTIGVTASYVMCVRYDGIEVEDSYCDASTRPEPVHDFCIGRECQPR</sequence>
<organism evidence="7 8">
    <name type="scientific">Polypterus senegalus</name>
    <name type="common">Senegal bichir</name>
    <dbReference type="NCBI Taxonomy" id="55291"/>
    <lineage>
        <taxon>Eukaryota</taxon>
        <taxon>Metazoa</taxon>
        <taxon>Chordata</taxon>
        <taxon>Craniata</taxon>
        <taxon>Vertebrata</taxon>
        <taxon>Euteleostomi</taxon>
        <taxon>Actinopterygii</taxon>
        <taxon>Polypteriformes</taxon>
        <taxon>Polypteridae</taxon>
        <taxon>Polypterus</taxon>
    </lineage>
</organism>
<feature type="domain" description="ADAMTS/ADAMTS-like Spacer 1" evidence="6">
    <location>
        <begin position="696"/>
        <end position="787"/>
    </location>
</feature>
<evidence type="ECO:0000256" key="2">
    <source>
        <dbReference type="ARBA" id="ARBA00022525"/>
    </source>
</evidence>
<feature type="repeat" description="TPR" evidence="5">
    <location>
        <begin position="433"/>
        <end position="466"/>
    </location>
</feature>
<dbReference type="Pfam" id="PF13432">
    <property type="entry name" value="TPR_16"/>
    <property type="match status" value="1"/>
</dbReference>
<keyword evidence="2" id="KW-0964">Secreted</keyword>
<evidence type="ECO:0000256" key="4">
    <source>
        <dbReference type="ARBA" id="ARBA00022803"/>
    </source>
</evidence>
<evidence type="ECO:0000256" key="5">
    <source>
        <dbReference type="PROSITE-ProRule" id="PRU00339"/>
    </source>
</evidence>
<dbReference type="InterPro" id="IPR011990">
    <property type="entry name" value="TPR-like_helical_dom_sf"/>
</dbReference>
<dbReference type="SUPFAM" id="SSF48452">
    <property type="entry name" value="TPR-like"/>
    <property type="match status" value="1"/>
</dbReference>
<feature type="non-terminal residue" evidence="7">
    <location>
        <position position="1092"/>
    </location>
</feature>
<dbReference type="InterPro" id="IPR019734">
    <property type="entry name" value="TPR_rpt"/>
</dbReference>
<keyword evidence="4 5" id="KW-0802">TPR repeat</keyword>
<dbReference type="Proteomes" id="UP000886611">
    <property type="component" value="Unassembled WGS sequence"/>
</dbReference>
<dbReference type="Pfam" id="PF07719">
    <property type="entry name" value="TPR_2"/>
    <property type="match status" value="1"/>
</dbReference>
<dbReference type="PANTHER" id="PTHR45153:SF1">
    <property type="entry name" value="TETRATRICOPEPTIDE REPEAT PROTEIN 16"/>
    <property type="match status" value="1"/>
</dbReference>
<comment type="caution">
    <text evidence="7">The sequence shown here is derived from an EMBL/GenBank/DDBJ whole genome shotgun (WGS) entry which is preliminary data.</text>
</comment>
<feature type="non-terminal residue" evidence="7">
    <location>
        <position position="1"/>
    </location>
</feature>
<dbReference type="SUPFAM" id="SSF81901">
    <property type="entry name" value="HCP-like"/>
    <property type="match status" value="1"/>
</dbReference>
<evidence type="ECO:0000256" key="1">
    <source>
        <dbReference type="ARBA" id="ARBA00004613"/>
    </source>
</evidence>
<dbReference type="SMART" id="SM00028">
    <property type="entry name" value="TPR"/>
    <property type="match status" value="10"/>
</dbReference>
<dbReference type="InterPro" id="IPR013105">
    <property type="entry name" value="TPR_2"/>
</dbReference>
<dbReference type="Gene3D" id="1.25.40.10">
    <property type="entry name" value="Tetratricopeptide repeat domain"/>
    <property type="match status" value="5"/>
</dbReference>
<feature type="repeat" description="TPR" evidence="5">
    <location>
        <begin position="392"/>
        <end position="425"/>
    </location>
</feature>
<evidence type="ECO:0000313" key="7">
    <source>
        <dbReference type="EMBL" id="KAG2469735.1"/>
    </source>
</evidence>
<dbReference type="PROSITE" id="PS50005">
    <property type="entry name" value="TPR"/>
    <property type="match status" value="5"/>
</dbReference>
<gene>
    <name evidence="7" type="primary">Adamtsl2_2</name>
    <name evidence="7" type="ORF">GTO96_0022411</name>
</gene>
<dbReference type="Gene3D" id="2.60.120.830">
    <property type="match status" value="1"/>
</dbReference>
<dbReference type="GO" id="GO:0005576">
    <property type="term" value="C:extracellular region"/>
    <property type="evidence" value="ECO:0007669"/>
    <property type="project" value="UniProtKB-SubCell"/>
</dbReference>
<dbReference type="PANTHER" id="PTHR45153">
    <property type="entry name" value="TETRATRICOPEPTIDE REPEAT PROTEIN 16"/>
    <property type="match status" value="1"/>
</dbReference>
<dbReference type="EMBL" id="JAATIS010000147">
    <property type="protein sequence ID" value="KAG2469735.1"/>
    <property type="molecule type" value="Genomic_DNA"/>
</dbReference>
<dbReference type="InterPro" id="IPR036383">
    <property type="entry name" value="TSP1_rpt_sf"/>
</dbReference>
<dbReference type="Pfam" id="PF05986">
    <property type="entry name" value="ADAMTS_spacer1"/>
    <property type="match status" value="1"/>
</dbReference>
<protein>
    <submittedName>
        <fullName evidence="7">ATL2 protein</fullName>
    </submittedName>
</protein>
<dbReference type="InterPro" id="IPR010294">
    <property type="entry name" value="ADAMTS_spacer1"/>
</dbReference>